<organism evidence="2 3">
    <name type="scientific">Liparis tanakae</name>
    <name type="common">Tanaka's snailfish</name>
    <dbReference type="NCBI Taxonomy" id="230148"/>
    <lineage>
        <taxon>Eukaryota</taxon>
        <taxon>Metazoa</taxon>
        <taxon>Chordata</taxon>
        <taxon>Craniata</taxon>
        <taxon>Vertebrata</taxon>
        <taxon>Euteleostomi</taxon>
        <taxon>Actinopterygii</taxon>
        <taxon>Neopterygii</taxon>
        <taxon>Teleostei</taxon>
        <taxon>Neoteleostei</taxon>
        <taxon>Acanthomorphata</taxon>
        <taxon>Eupercaria</taxon>
        <taxon>Perciformes</taxon>
        <taxon>Cottioidei</taxon>
        <taxon>Cottales</taxon>
        <taxon>Liparidae</taxon>
        <taxon>Liparis</taxon>
    </lineage>
</organism>
<accession>A0A4Z2IZ53</accession>
<feature type="region of interest" description="Disordered" evidence="1">
    <location>
        <begin position="1"/>
        <end position="25"/>
    </location>
</feature>
<feature type="compositionally biased region" description="Basic and acidic residues" evidence="1">
    <location>
        <begin position="1"/>
        <end position="13"/>
    </location>
</feature>
<evidence type="ECO:0000313" key="2">
    <source>
        <dbReference type="EMBL" id="TNN83037.1"/>
    </source>
</evidence>
<evidence type="ECO:0000313" key="3">
    <source>
        <dbReference type="Proteomes" id="UP000314294"/>
    </source>
</evidence>
<sequence>MPGGEEDHMKESVKQGSPGTSMSLYPVTLEGAGSQDTLKRVYHSSETRRFLGPSIPTVGNKTGQHRRHSGSFAIAIQCNHSNIVVGVWEQLLQQGLVGVPWYQNLQRDIKHNYSPTYHLFVSSIYRDVEDLVMTHVAFSRLPLDIQGVGSGVGDTQVPNTTQRLWANAVQRHVRGSVVPGGSEAALCGLCESQVLWGRNHIYRVEREKLTVITVSVKGRQTGQLVGDEVLANETRSSVPEEPYGAVGDVANHQFARRCQGDWILVTPCFDDVAYLLLLGGLRSIDGAVEQHVASGTLRLLPSHPHDTDMYSTRYFSTGPSGALQVALKDWANVKDSHHAGDEGTDGLEVETSNTPGAIDQQHNIASTENSNPGATTDSQLSRAVDRQNGDLVGETTIALPAAETTRKQKRNHGLAYVDFTERVTQSSMGLRGVDGLEQISSSAVTGERELCAGVCTVLNHGHTGLFLANVKGPCQGGDETTDGQSLATVELVASIPRQPAILSHSREERPRRGGKNTDSPKEAGQMPKQLTRAEGSCDTRHEAATLSGRSHIFCEHSCPSQDHSIR</sequence>
<feature type="compositionally biased region" description="Polar residues" evidence="1">
    <location>
        <begin position="14"/>
        <end position="23"/>
    </location>
</feature>
<feature type="compositionally biased region" description="Polar residues" evidence="1">
    <location>
        <begin position="362"/>
        <end position="381"/>
    </location>
</feature>
<feature type="region of interest" description="Disordered" evidence="1">
    <location>
        <begin position="335"/>
        <end position="354"/>
    </location>
</feature>
<feature type="region of interest" description="Disordered" evidence="1">
    <location>
        <begin position="362"/>
        <end position="382"/>
    </location>
</feature>
<protein>
    <submittedName>
        <fullName evidence="2">Uncharacterized protein</fullName>
    </submittedName>
</protein>
<proteinExistence type="predicted"/>
<dbReference type="Proteomes" id="UP000314294">
    <property type="component" value="Unassembled WGS sequence"/>
</dbReference>
<evidence type="ECO:0000256" key="1">
    <source>
        <dbReference type="SAM" id="MobiDB-lite"/>
    </source>
</evidence>
<dbReference type="EMBL" id="SRLO01000035">
    <property type="protein sequence ID" value="TNN83037.1"/>
    <property type="molecule type" value="Genomic_DNA"/>
</dbReference>
<keyword evidence="3" id="KW-1185">Reference proteome</keyword>
<feature type="region of interest" description="Disordered" evidence="1">
    <location>
        <begin position="497"/>
        <end position="542"/>
    </location>
</feature>
<gene>
    <name evidence="2" type="ORF">EYF80_006644</name>
</gene>
<name>A0A4Z2IZ53_9TELE</name>
<reference evidence="2 3" key="1">
    <citation type="submission" date="2019-03" db="EMBL/GenBank/DDBJ databases">
        <title>First draft genome of Liparis tanakae, snailfish: a comprehensive survey of snailfish specific genes.</title>
        <authorList>
            <person name="Kim W."/>
            <person name="Song I."/>
            <person name="Jeong J.-H."/>
            <person name="Kim D."/>
            <person name="Kim S."/>
            <person name="Ryu S."/>
            <person name="Song J.Y."/>
            <person name="Lee S.K."/>
        </authorList>
    </citation>
    <scope>NUCLEOTIDE SEQUENCE [LARGE SCALE GENOMIC DNA]</scope>
    <source>
        <tissue evidence="2">Muscle</tissue>
    </source>
</reference>
<dbReference type="AlphaFoldDB" id="A0A4Z2IZ53"/>
<comment type="caution">
    <text evidence="2">The sequence shown here is derived from an EMBL/GenBank/DDBJ whole genome shotgun (WGS) entry which is preliminary data.</text>
</comment>